<dbReference type="CDD" id="cd03593">
    <property type="entry name" value="CLECT_NK_receptors_like"/>
    <property type="match status" value="1"/>
</dbReference>
<dbReference type="GO" id="GO:0002223">
    <property type="term" value="P:stimulatory C-type lectin receptor signaling pathway"/>
    <property type="evidence" value="ECO:0007669"/>
    <property type="project" value="TreeGrafter"/>
</dbReference>
<evidence type="ECO:0000256" key="6">
    <source>
        <dbReference type="ARBA" id="ARBA00023136"/>
    </source>
</evidence>
<dbReference type="InterPro" id="IPR050919">
    <property type="entry name" value="NKG2/CD94_NK_receptors"/>
</dbReference>
<keyword evidence="7" id="KW-0325">Glycoprotein</keyword>
<evidence type="ECO:0000313" key="10">
    <source>
        <dbReference type="Proteomes" id="UP000694398"/>
    </source>
</evidence>
<dbReference type="GO" id="GO:0005886">
    <property type="term" value="C:plasma membrane"/>
    <property type="evidence" value="ECO:0007669"/>
    <property type="project" value="UniProtKB-SubCell"/>
</dbReference>
<evidence type="ECO:0000256" key="4">
    <source>
        <dbReference type="ARBA" id="ARBA00022968"/>
    </source>
</evidence>
<keyword evidence="10" id="KW-1185">Reference proteome</keyword>
<keyword evidence="2" id="KW-0812">Transmembrane</keyword>
<evidence type="ECO:0000259" key="8">
    <source>
        <dbReference type="PROSITE" id="PS50041"/>
    </source>
</evidence>
<name>A0A8C2VX11_CHILA</name>
<keyword evidence="6" id="KW-0472">Membrane</keyword>
<dbReference type="Proteomes" id="UP000694398">
    <property type="component" value="Unassembled WGS sequence"/>
</dbReference>
<evidence type="ECO:0000256" key="3">
    <source>
        <dbReference type="ARBA" id="ARBA00022734"/>
    </source>
</evidence>
<comment type="subcellular location">
    <subcellularLocation>
        <location evidence="1">Cell membrane</location>
        <topology evidence="1">Single-pass type II membrane protein</topology>
    </subcellularLocation>
</comment>
<sequence>MIYSLSHTSFFFIKMNEEPMTFSTLNRNSKQKHTRKNDIKNKYSSNELPVIKEQVNHHKHKKHKTTAEDITRKGHSSHLPWRLISSVLGVKFLLLLGGAITLAAFTADASPPKTSPTIQQKGPHCQPCPKHWIWFRCSCYYFSMKALTWRESQHACSSLNSSLVKINKEEMDFFSLKSFFWTGIYYKKIKNKWLWENNSVLSSNM</sequence>
<reference evidence="9" key="1">
    <citation type="submission" date="2025-08" db="UniProtKB">
        <authorList>
            <consortium name="Ensembl"/>
        </authorList>
    </citation>
    <scope>IDENTIFICATION</scope>
</reference>
<dbReference type="PROSITE" id="PS50041">
    <property type="entry name" value="C_TYPE_LECTIN_2"/>
    <property type="match status" value="1"/>
</dbReference>
<keyword evidence="3" id="KW-0430">Lectin</keyword>
<dbReference type="GeneTree" id="ENSGT00940000164373"/>
<gene>
    <name evidence="9" type="primary">LOC102007210</name>
</gene>
<keyword evidence="5" id="KW-1133">Transmembrane helix</keyword>
<feature type="domain" description="C-type lectin" evidence="8">
    <location>
        <begin position="135"/>
        <end position="205"/>
    </location>
</feature>
<dbReference type="InterPro" id="IPR033992">
    <property type="entry name" value="NKR-like_CTLD"/>
</dbReference>
<evidence type="ECO:0000256" key="1">
    <source>
        <dbReference type="ARBA" id="ARBA00004401"/>
    </source>
</evidence>
<evidence type="ECO:0000313" key="9">
    <source>
        <dbReference type="Ensembl" id="ENSCLAP00000021712.1"/>
    </source>
</evidence>
<evidence type="ECO:0000256" key="5">
    <source>
        <dbReference type="ARBA" id="ARBA00022989"/>
    </source>
</evidence>
<dbReference type="GO" id="GO:0045954">
    <property type="term" value="P:positive regulation of natural killer cell mediated cytotoxicity"/>
    <property type="evidence" value="ECO:0007669"/>
    <property type="project" value="TreeGrafter"/>
</dbReference>
<dbReference type="GO" id="GO:0030246">
    <property type="term" value="F:carbohydrate binding"/>
    <property type="evidence" value="ECO:0007669"/>
    <property type="project" value="UniProtKB-KW"/>
</dbReference>
<proteinExistence type="predicted"/>
<dbReference type="SUPFAM" id="SSF56436">
    <property type="entry name" value="C-type lectin-like"/>
    <property type="match status" value="1"/>
</dbReference>
<dbReference type="AlphaFoldDB" id="A0A8C2VX11"/>
<dbReference type="InterPro" id="IPR016187">
    <property type="entry name" value="CTDL_fold"/>
</dbReference>
<accession>A0A8C2VX11</accession>
<reference evidence="9" key="2">
    <citation type="submission" date="2025-09" db="UniProtKB">
        <authorList>
            <consortium name="Ensembl"/>
        </authorList>
    </citation>
    <scope>IDENTIFICATION</scope>
</reference>
<dbReference type="PANTHER" id="PTHR22800">
    <property type="entry name" value="C-TYPE LECTIN PROTEINS"/>
    <property type="match status" value="1"/>
</dbReference>
<evidence type="ECO:0000256" key="2">
    <source>
        <dbReference type="ARBA" id="ARBA00022692"/>
    </source>
</evidence>
<dbReference type="Gene3D" id="3.10.100.10">
    <property type="entry name" value="Mannose-Binding Protein A, subunit A"/>
    <property type="match status" value="1"/>
</dbReference>
<keyword evidence="4" id="KW-0735">Signal-anchor</keyword>
<dbReference type="Pfam" id="PF00059">
    <property type="entry name" value="Lectin_C"/>
    <property type="match status" value="1"/>
</dbReference>
<dbReference type="InterPro" id="IPR016186">
    <property type="entry name" value="C-type_lectin-like/link_sf"/>
</dbReference>
<evidence type="ECO:0000256" key="7">
    <source>
        <dbReference type="ARBA" id="ARBA00023180"/>
    </source>
</evidence>
<dbReference type="PANTHER" id="PTHR22800:SF256">
    <property type="entry name" value="KILLER CELL LECTIN-LIKE RECEPTOR SUBFAMILY E MEMBER 1"/>
    <property type="match status" value="1"/>
</dbReference>
<dbReference type="InterPro" id="IPR001304">
    <property type="entry name" value="C-type_lectin-like"/>
</dbReference>
<organism evidence="9 10">
    <name type="scientific">Chinchilla lanigera</name>
    <name type="common">Long-tailed chinchilla</name>
    <name type="synonym">Chinchilla villidera</name>
    <dbReference type="NCBI Taxonomy" id="34839"/>
    <lineage>
        <taxon>Eukaryota</taxon>
        <taxon>Metazoa</taxon>
        <taxon>Chordata</taxon>
        <taxon>Craniata</taxon>
        <taxon>Vertebrata</taxon>
        <taxon>Euteleostomi</taxon>
        <taxon>Mammalia</taxon>
        <taxon>Eutheria</taxon>
        <taxon>Euarchontoglires</taxon>
        <taxon>Glires</taxon>
        <taxon>Rodentia</taxon>
        <taxon>Hystricomorpha</taxon>
        <taxon>Chinchillidae</taxon>
        <taxon>Chinchilla</taxon>
    </lineage>
</organism>
<protein>
    <submittedName>
        <fullName evidence="9">NKG2-D type II integral membrane protein</fullName>
    </submittedName>
</protein>
<dbReference type="Ensembl" id="ENSCLAT00000021915.1">
    <property type="protein sequence ID" value="ENSCLAP00000021712.1"/>
    <property type="gene ID" value="ENSCLAG00000014861.1"/>
</dbReference>